<organism evidence="2 3">
    <name type="scientific">Levilactobacillus brevis KB290</name>
    <dbReference type="NCBI Taxonomy" id="1001583"/>
    <lineage>
        <taxon>Bacteria</taxon>
        <taxon>Bacillati</taxon>
        <taxon>Bacillota</taxon>
        <taxon>Bacilli</taxon>
        <taxon>Lactobacillales</taxon>
        <taxon>Lactobacillaceae</taxon>
        <taxon>Levilactobacillus</taxon>
    </lineage>
</organism>
<evidence type="ECO:0000313" key="3">
    <source>
        <dbReference type="Proteomes" id="UP000012042"/>
    </source>
</evidence>
<dbReference type="InterPro" id="IPR010359">
    <property type="entry name" value="IrrE_HExxH"/>
</dbReference>
<evidence type="ECO:0000313" key="2">
    <source>
        <dbReference type="EMBL" id="BAN07812.1"/>
    </source>
</evidence>
<dbReference type="Gene3D" id="1.10.10.2910">
    <property type="match status" value="1"/>
</dbReference>
<dbReference type="HOGENOM" id="CLU_140957_0_0_9"/>
<feature type="domain" description="IrrE N-terminal-like" evidence="1">
    <location>
        <begin position="17"/>
        <end position="122"/>
    </location>
</feature>
<reference evidence="2 3" key="1">
    <citation type="journal article" date="2013" name="PLoS ONE">
        <title>Genomic Analysis by Deep Sequencing of the Probiotic Lactobacillus brevis KB290 Harboring Nine Plasmids Reveals Genomic Stability.</title>
        <authorList>
            <person name="Fukao M."/>
            <person name="Oshima K."/>
            <person name="Morita H."/>
            <person name="Toh H."/>
            <person name="Suda W."/>
            <person name="Kim S.W."/>
            <person name="Suzuki S."/>
            <person name="Yakabe T."/>
            <person name="Hattori M."/>
            <person name="Yajima N."/>
        </authorList>
    </citation>
    <scope>NUCLEOTIDE SEQUENCE [LARGE SCALE GENOMIC DNA]</scope>
    <source>
        <strain evidence="2 3">KB290</strain>
    </source>
</reference>
<dbReference type="Pfam" id="PF06114">
    <property type="entry name" value="Peptidase_M78"/>
    <property type="match status" value="1"/>
</dbReference>
<dbReference type="RefSeq" id="WP_015474453.1">
    <property type="nucleotide sequence ID" value="NC_020819.1"/>
</dbReference>
<evidence type="ECO:0000259" key="1">
    <source>
        <dbReference type="Pfam" id="PF06114"/>
    </source>
</evidence>
<sequence length="139" mass="15935">MNDIMTALMNQAFLKYKIRIILSSEAGSYTPSVTHTESRTIIINTNWHDKKQIPLQMAHEMGHIINGDKATRPVYFSAMQTDYPMELEANRIAIKLLLPFYLRDKETESVNSQEFMDAFSVPTHLENIVKEEISGMIKG</sequence>
<dbReference type="KEGG" id="lbk:LVISKB_2177"/>
<gene>
    <name evidence="2" type="ORF">LVISKB_2177</name>
</gene>
<proteinExistence type="predicted"/>
<dbReference type="AlphaFoldDB" id="M5AHI7"/>
<dbReference type="Proteomes" id="UP000012042">
    <property type="component" value="Chromosome"/>
</dbReference>
<name>M5AHI7_LEVBR</name>
<dbReference type="EMBL" id="AP012167">
    <property type="protein sequence ID" value="BAN07812.1"/>
    <property type="molecule type" value="Genomic_DNA"/>
</dbReference>
<dbReference type="PATRIC" id="fig|1001583.3.peg.2160"/>
<protein>
    <recommendedName>
        <fullName evidence="1">IrrE N-terminal-like domain-containing protein</fullName>
    </recommendedName>
</protein>
<accession>M5AHI7</accession>